<dbReference type="RefSeq" id="WP_076757912.1">
    <property type="nucleotide sequence ID" value="NZ_JARMMH010000007.1"/>
</dbReference>
<keyword evidence="1" id="KW-0472">Membrane</keyword>
<reference evidence="2 3" key="1">
    <citation type="submission" date="2017-01" db="EMBL/GenBank/DDBJ databases">
        <title>Bacillus phylogenomics.</title>
        <authorList>
            <person name="Dunlap C."/>
        </authorList>
    </citation>
    <scope>NUCLEOTIDE SEQUENCE [LARGE SCALE GENOMIC DNA]</scope>
    <source>
        <strain evidence="2 3">NRRL B-41282</strain>
    </source>
</reference>
<dbReference type="EMBL" id="MTJL01000019">
    <property type="protein sequence ID" value="OMI05409.1"/>
    <property type="molecule type" value="Genomic_DNA"/>
</dbReference>
<evidence type="ECO:0000313" key="2">
    <source>
        <dbReference type="EMBL" id="OMI05409.1"/>
    </source>
</evidence>
<dbReference type="AlphaFoldDB" id="A0A1R1S3A8"/>
<organism evidence="2 3">
    <name type="scientific">Bacillus swezeyi</name>
    <dbReference type="NCBI Taxonomy" id="1925020"/>
    <lineage>
        <taxon>Bacteria</taxon>
        <taxon>Bacillati</taxon>
        <taxon>Bacillota</taxon>
        <taxon>Bacilli</taxon>
        <taxon>Bacillales</taxon>
        <taxon>Bacillaceae</taxon>
        <taxon>Bacillus</taxon>
    </lineage>
</organism>
<sequence>MKKDKEAFQKARSMIDTIKLFKYDEELMNFLSRQDSLSLSQLKVYCSDSGFPSSLFMKIGLACNISATTFNVLFLIKAKDFFPSLPIIPLLFLLFTTGCIFWFLFQVIKWKRKPVKLTSHFEHKSGFAKMNNMIDLVLEQRYKNTLKHD</sequence>
<name>A0A1R1S3A8_9BACI</name>
<keyword evidence="1" id="KW-1133">Transmembrane helix</keyword>
<proteinExistence type="predicted"/>
<evidence type="ECO:0000313" key="3">
    <source>
        <dbReference type="Proteomes" id="UP000187367"/>
    </source>
</evidence>
<accession>A0A1R1S3A8</accession>
<protein>
    <submittedName>
        <fullName evidence="2">Uncharacterized protein</fullName>
    </submittedName>
</protein>
<evidence type="ECO:0000256" key="1">
    <source>
        <dbReference type="SAM" id="Phobius"/>
    </source>
</evidence>
<comment type="caution">
    <text evidence="2">The sequence shown here is derived from an EMBL/GenBank/DDBJ whole genome shotgun (WGS) entry which is preliminary data.</text>
</comment>
<dbReference type="Proteomes" id="UP000187367">
    <property type="component" value="Unassembled WGS sequence"/>
</dbReference>
<keyword evidence="3" id="KW-1185">Reference proteome</keyword>
<feature type="transmembrane region" description="Helical" evidence="1">
    <location>
        <begin position="88"/>
        <end position="108"/>
    </location>
</feature>
<keyword evidence="1" id="KW-0812">Transmembrane</keyword>
<accession>A0A1R1QL79</accession>
<feature type="transmembrane region" description="Helical" evidence="1">
    <location>
        <begin position="55"/>
        <end position="76"/>
    </location>
</feature>
<gene>
    <name evidence="2" type="ORF">BW143_11205</name>
</gene>